<dbReference type="PIRSF" id="PIRSF006809">
    <property type="entry name" value="GTP-binding_hflX_prd"/>
    <property type="match status" value="1"/>
</dbReference>
<evidence type="ECO:0000256" key="2">
    <source>
        <dbReference type="ARBA" id="ARBA00022723"/>
    </source>
</evidence>
<reference evidence="12 13" key="1">
    <citation type="submission" date="2018-04" db="EMBL/GenBank/DDBJ databases">
        <title>Complete genome sequence of Hydrogenophilus thermoluteolus TH-1.</title>
        <authorList>
            <person name="Arai H."/>
        </authorList>
    </citation>
    <scope>NUCLEOTIDE SEQUENCE [LARGE SCALE GENOMIC DNA]</scope>
    <source>
        <strain evidence="12 13">TH-1</strain>
    </source>
</reference>
<dbReference type="RefSeq" id="WP_119334518.1">
    <property type="nucleotide sequence ID" value="NZ_AP018558.1"/>
</dbReference>
<dbReference type="EMBL" id="AP018558">
    <property type="protein sequence ID" value="BBD76701.1"/>
    <property type="molecule type" value="Genomic_DNA"/>
</dbReference>
<dbReference type="Gene3D" id="3.40.50.11060">
    <property type="entry name" value="GTPase HflX, N-terminal domain"/>
    <property type="match status" value="1"/>
</dbReference>
<dbReference type="InterPro" id="IPR030394">
    <property type="entry name" value="G_HFLX_dom"/>
</dbReference>
<accession>A0A2Z6DW79</accession>
<evidence type="ECO:0000256" key="6">
    <source>
        <dbReference type="HAMAP-Rule" id="MF_00900"/>
    </source>
</evidence>
<evidence type="ECO:0000256" key="4">
    <source>
        <dbReference type="ARBA" id="ARBA00022842"/>
    </source>
</evidence>
<dbReference type="InterPro" id="IPR025121">
    <property type="entry name" value="GTPase_HflX_N"/>
</dbReference>
<comment type="similarity">
    <text evidence="6">Belongs to the TRAFAC class OBG-HflX-like GTPase superfamily. HflX GTPase family.</text>
</comment>
<dbReference type="AlphaFoldDB" id="A0A2Z6DW79"/>
<name>A0A2Z6DW79_HYDTE</name>
<dbReference type="Gene3D" id="3.40.50.300">
    <property type="entry name" value="P-loop containing nucleotide triphosphate hydrolases"/>
    <property type="match status" value="1"/>
</dbReference>
<feature type="coiled-coil region" evidence="9">
    <location>
        <begin position="164"/>
        <end position="191"/>
    </location>
</feature>
<keyword evidence="9" id="KW-0175">Coiled coil</keyword>
<feature type="binding site" evidence="7">
    <location>
        <begin position="204"/>
        <end position="211"/>
    </location>
    <ligand>
        <name>GTP</name>
        <dbReference type="ChEBI" id="CHEBI:37565"/>
    </ligand>
</feature>
<protein>
    <recommendedName>
        <fullName evidence="6">GTPase HflX</fullName>
    </recommendedName>
    <alternativeName>
        <fullName evidence="6">GTP-binding protein HflX</fullName>
    </alternativeName>
</protein>
<feature type="region of interest" description="Disordered" evidence="10">
    <location>
        <begin position="362"/>
        <end position="399"/>
    </location>
</feature>
<dbReference type="NCBIfam" id="NF008280">
    <property type="entry name" value="PRK11058.1"/>
    <property type="match status" value="1"/>
</dbReference>
<evidence type="ECO:0000259" key="11">
    <source>
        <dbReference type="PROSITE" id="PS51705"/>
    </source>
</evidence>
<gene>
    <name evidence="6 12" type="primary">hflX</name>
    <name evidence="12" type="ORF">HPTL_0433</name>
</gene>
<feature type="compositionally biased region" description="Polar residues" evidence="10">
    <location>
        <begin position="362"/>
        <end position="381"/>
    </location>
</feature>
<dbReference type="InterPro" id="IPR042108">
    <property type="entry name" value="GTPase_HflX_N_sf"/>
</dbReference>
<keyword evidence="4 8" id="KW-0460">Magnesium</keyword>
<dbReference type="PRINTS" id="PR00326">
    <property type="entry name" value="GTP1OBG"/>
</dbReference>
<feature type="domain" description="Hflx-type G" evidence="11">
    <location>
        <begin position="198"/>
        <end position="364"/>
    </location>
</feature>
<feature type="binding site" evidence="8">
    <location>
        <position position="211"/>
    </location>
    <ligand>
        <name>Mg(2+)</name>
        <dbReference type="ChEBI" id="CHEBI:18420"/>
    </ligand>
</feature>
<dbReference type="GO" id="GO:0043022">
    <property type="term" value="F:ribosome binding"/>
    <property type="evidence" value="ECO:0007669"/>
    <property type="project" value="TreeGrafter"/>
</dbReference>
<proteinExistence type="inferred from homology"/>
<dbReference type="PANTHER" id="PTHR10229">
    <property type="entry name" value="GTP-BINDING PROTEIN HFLX"/>
    <property type="match status" value="1"/>
</dbReference>
<dbReference type="GO" id="GO:0005737">
    <property type="term" value="C:cytoplasm"/>
    <property type="evidence" value="ECO:0007669"/>
    <property type="project" value="UniProtKB-SubCell"/>
</dbReference>
<dbReference type="PANTHER" id="PTHR10229:SF0">
    <property type="entry name" value="GTP-BINDING PROTEIN 6-RELATED"/>
    <property type="match status" value="1"/>
</dbReference>
<dbReference type="GO" id="GO:0005525">
    <property type="term" value="F:GTP binding"/>
    <property type="evidence" value="ECO:0007669"/>
    <property type="project" value="UniProtKB-UniRule"/>
</dbReference>
<feature type="compositionally biased region" description="Basic and acidic residues" evidence="10">
    <location>
        <begin position="382"/>
        <end position="399"/>
    </location>
</feature>
<evidence type="ECO:0000256" key="3">
    <source>
        <dbReference type="ARBA" id="ARBA00022741"/>
    </source>
</evidence>
<dbReference type="FunFam" id="3.40.50.11060:FF:000001">
    <property type="entry name" value="GTPase HflX"/>
    <property type="match status" value="1"/>
</dbReference>
<dbReference type="HAMAP" id="MF_00900">
    <property type="entry name" value="GTPase_HflX"/>
    <property type="match status" value="1"/>
</dbReference>
<comment type="cofactor">
    <cofactor evidence="8">
        <name>Mg(2+)</name>
        <dbReference type="ChEBI" id="CHEBI:18420"/>
    </cofactor>
</comment>
<dbReference type="SUPFAM" id="SSF52540">
    <property type="entry name" value="P-loop containing nucleoside triphosphate hydrolases"/>
    <property type="match status" value="1"/>
</dbReference>
<organism evidence="12 13">
    <name type="scientific">Hydrogenophilus thermoluteolus</name>
    <name type="common">Pseudomonas hydrogenothermophila</name>
    <dbReference type="NCBI Taxonomy" id="297"/>
    <lineage>
        <taxon>Bacteria</taxon>
        <taxon>Pseudomonadati</taxon>
        <taxon>Pseudomonadota</taxon>
        <taxon>Hydrogenophilia</taxon>
        <taxon>Hydrogenophilales</taxon>
        <taxon>Hydrogenophilaceae</taxon>
        <taxon>Hydrogenophilus</taxon>
    </lineage>
</organism>
<dbReference type="CDD" id="cd01878">
    <property type="entry name" value="HflX"/>
    <property type="match status" value="1"/>
</dbReference>
<feature type="binding site" evidence="8">
    <location>
        <position position="231"/>
    </location>
    <ligand>
        <name>Mg(2+)</name>
        <dbReference type="ChEBI" id="CHEBI:18420"/>
    </ligand>
</feature>
<dbReference type="PROSITE" id="PS51705">
    <property type="entry name" value="G_HFLX"/>
    <property type="match status" value="1"/>
</dbReference>
<evidence type="ECO:0000256" key="8">
    <source>
        <dbReference type="PIRSR" id="PIRSR006809-2"/>
    </source>
</evidence>
<dbReference type="OrthoDB" id="9764784at2"/>
<comment type="function">
    <text evidence="6">GTPase that associates with the 50S ribosomal subunit and may have a role during protein synthesis or ribosome biogenesis.</text>
</comment>
<dbReference type="NCBIfam" id="TIGR03156">
    <property type="entry name" value="GTP_HflX"/>
    <property type="match status" value="1"/>
</dbReference>
<evidence type="ECO:0000256" key="7">
    <source>
        <dbReference type="PIRSR" id="PIRSR006809-1"/>
    </source>
</evidence>
<feature type="binding site" evidence="7">
    <location>
        <begin position="251"/>
        <end position="254"/>
    </location>
    <ligand>
        <name>GTP</name>
        <dbReference type="ChEBI" id="CHEBI:37565"/>
    </ligand>
</feature>
<evidence type="ECO:0000256" key="5">
    <source>
        <dbReference type="ARBA" id="ARBA00023134"/>
    </source>
</evidence>
<dbReference type="Proteomes" id="UP000262004">
    <property type="component" value="Chromosome"/>
</dbReference>
<dbReference type="InterPro" id="IPR032305">
    <property type="entry name" value="GTP-bd_M"/>
</dbReference>
<evidence type="ECO:0000313" key="12">
    <source>
        <dbReference type="EMBL" id="BBD76701.1"/>
    </source>
</evidence>
<evidence type="ECO:0000313" key="13">
    <source>
        <dbReference type="Proteomes" id="UP000262004"/>
    </source>
</evidence>
<dbReference type="GO" id="GO:0003924">
    <property type="term" value="F:GTPase activity"/>
    <property type="evidence" value="ECO:0007669"/>
    <property type="project" value="UniProtKB-UniRule"/>
</dbReference>
<dbReference type="InterPro" id="IPR027417">
    <property type="entry name" value="P-loop_NTPase"/>
</dbReference>
<keyword evidence="2 8" id="KW-0479">Metal-binding</keyword>
<dbReference type="KEGG" id="htl:HPTL_0433"/>
<dbReference type="GO" id="GO:0046872">
    <property type="term" value="F:metal ion binding"/>
    <property type="evidence" value="ECO:0007669"/>
    <property type="project" value="UniProtKB-KW"/>
</dbReference>
<evidence type="ECO:0000256" key="1">
    <source>
        <dbReference type="ARBA" id="ARBA00022490"/>
    </source>
</evidence>
<evidence type="ECO:0000256" key="10">
    <source>
        <dbReference type="SAM" id="MobiDB-lite"/>
    </source>
</evidence>
<keyword evidence="3 6" id="KW-0547">Nucleotide-binding</keyword>
<comment type="subcellular location">
    <subcellularLocation>
        <location evidence="6">Cytoplasm</location>
    </subcellularLocation>
    <text evidence="6">May associate with membranes.</text>
</comment>
<keyword evidence="5 6" id="KW-0342">GTP-binding</keyword>
<comment type="subunit">
    <text evidence="6">Monomer. Associates with the 50S ribosomal subunit.</text>
</comment>
<keyword evidence="13" id="KW-1185">Reference proteome</keyword>
<dbReference type="InterPro" id="IPR006073">
    <property type="entry name" value="GTP-bd"/>
</dbReference>
<feature type="binding site" evidence="7">
    <location>
        <begin position="229"/>
        <end position="233"/>
    </location>
    <ligand>
        <name>GTP</name>
        <dbReference type="ChEBI" id="CHEBI:37565"/>
    </ligand>
</feature>
<dbReference type="Pfam" id="PF13167">
    <property type="entry name" value="GTP-bdg_N"/>
    <property type="match status" value="1"/>
</dbReference>
<feature type="binding site" evidence="7">
    <location>
        <begin position="317"/>
        <end position="320"/>
    </location>
    <ligand>
        <name>GTP</name>
        <dbReference type="ChEBI" id="CHEBI:37565"/>
    </ligand>
</feature>
<keyword evidence="1 6" id="KW-0963">Cytoplasm</keyword>
<sequence length="399" mass="43986">MFERPRFGERAWLVQIDFGEGRVAERLEELRQLVVSAGAEIVGALTVRRAKPDPATFLGSGKVTELAALVREHGADLVVFNHALSPAQQRNLEQALACRVVDRNTLILDIFALRAKSAEGKLQVELAQLEYLSTRLVRGWTHLERQRGGIGLRGPGETELETDRRLIGARVNRLKARLQRLEKQRATRRRGRQRYGVPQVSLVGYTNAGKSTLFNALTKAQTYAADQLFATLDTTSRRIWLPQTGNVVLSDTVGFIRDLPHDLVAAFHATLEEVKEADLLLVVSDLASPDNDAQREAVTETLRQIGAESVPVLEVGNKIDLLDQSPEVVRDGCGTIRRVTVSAATGAGLELLRAAIDERLHTATNASSGEKNTETNSASTQDHTEPFWEPLEREVSPCP</sequence>
<dbReference type="Pfam" id="PF16360">
    <property type="entry name" value="GTP-bdg_M"/>
    <property type="match status" value="1"/>
</dbReference>
<evidence type="ECO:0000256" key="9">
    <source>
        <dbReference type="SAM" id="Coils"/>
    </source>
</evidence>
<dbReference type="Gene3D" id="6.10.250.2860">
    <property type="match status" value="1"/>
</dbReference>
<dbReference type="Pfam" id="PF01926">
    <property type="entry name" value="MMR_HSR1"/>
    <property type="match status" value="1"/>
</dbReference>
<dbReference type="InterPro" id="IPR016496">
    <property type="entry name" value="GTPase_HflX"/>
</dbReference>